<evidence type="ECO:0000256" key="1">
    <source>
        <dbReference type="SAM" id="Phobius"/>
    </source>
</evidence>
<dbReference type="Gene3D" id="1.10.10.1320">
    <property type="entry name" value="Anti-sigma factor, zinc-finger domain"/>
    <property type="match status" value="1"/>
</dbReference>
<dbReference type="InterPro" id="IPR027383">
    <property type="entry name" value="Znf_put"/>
</dbReference>
<gene>
    <name evidence="3" type="ORF">DFR24_0804</name>
</gene>
<keyword evidence="1" id="KW-0812">Transmembrane</keyword>
<keyword evidence="1" id="KW-0472">Membrane</keyword>
<accession>A0A4S3JZ93</accession>
<feature type="transmembrane region" description="Helical" evidence="1">
    <location>
        <begin position="88"/>
        <end position="105"/>
    </location>
</feature>
<dbReference type="InterPro" id="IPR041916">
    <property type="entry name" value="Anti_sigma_zinc_sf"/>
</dbReference>
<dbReference type="RefSeq" id="WP_162851026.1">
    <property type="nucleotide sequence ID" value="NZ_MWIN01000039.1"/>
</dbReference>
<organism evidence="3 4">
    <name type="scientific">Panacagrimonas perspica</name>
    <dbReference type="NCBI Taxonomy" id="381431"/>
    <lineage>
        <taxon>Bacteria</taxon>
        <taxon>Pseudomonadati</taxon>
        <taxon>Pseudomonadota</taxon>
        <taxon>Gammaproteobacteria</taxon>
        <taxon>Nevskiales</taxon>
        <taxon>Nevskiaceae</taxon>
        <taxon>Panacagrimonas</taxon>
    </lineage>
</organism>
<dbReference type="Pfam" id="PF13490">
    <property type="entry name" value="zf-HC2"/>
    <property type="match status" value="1"/>
</dbReference>
<feature type="domain" description="Putative zinc-finger" evidence="2">
    <location>
        <begin position="3"/>
        <end position="37"/>
    </location>
</feature>
<keyword evidence="1" id="KW-1133">Transmembrane helix</keyword>
<keyword evidence="4" id="KW-1185">Reference proteome</keyword>
<evidence type="ECO:0000313" key="4">
    <source>
        <dbReference type="Proteomes" id="UP000295341"/>
    </source>
</evidence>
<dbReference type="EMBL" id="SOBT01000008">
    <property type="protein sequence ID" value="TDU31435.1"/>
    <property type="molecule type" value="Genomic_DNA"/>
</dbReference>
<dbReference type="Proteomes" id="UP000295341">
    <property type="component" value="Unassembled WGS sequence"/>
</dbReference>
<dbReference type="AlphaFoldDB" id="A0A4S3JZ93"/>
<name>A0A4S3JZ93_9GAMM</name>
<evidence type="ECO:0000259" key="2">
    <source>
        <dbReference type="Pfam" id="PF13490"/>
    </source>
</evidence>
<protein>
    <submittedName>
        <fullName evidence="3">Putative zinc finger protein</fullName>
    </submittedName>
</protein>
<comment type="caution">
    <text evidence="3">The sequence shown here is derived from an EMBL/GenBank/DDBJ whole genome shotgun (WGS) entry which is preliminary data.</text>
</comment>
<reference evidence="3 4" key="1">
    <citation type="submission" date="2019-03" db="EMBL/GenBank/DDBJ databases">
        <title>Genomic Encyclopedia of Type Strains, Phase IV (KMG-IV): sequencing the most valuable type-strain genomes for metagenomic binning, comparative biology and taxonomic classification.</title>
        <authorList>
            <person name="Goeker M."/>
        </authorList>
    </citation>
    <scope>NUCLEOTIDE SEQUENCE [LARGE SCALE GENOMIC DNA]</scope>
    <source>
        <strain evidence="3 4">DSM 26377</strain>
    </source>
</reference>
<evidence type="ECO:0000313" key="3">
    <source>
        <dbReference type="EMBL" id="TDU31435.1"/>
    </source>
</evidence>
<proteinExistence type="predicted"/>
<sequence>MNCALFKTSLHDWLDGGRDADGVAALESHAGGCPACRALLAEERLRRSALRQLPVPPARPRFASEALQVARLADRSWRRQLRRHDMQIAAVAASAALAVVAFVLLRQEPGIPAGQIVAVAPPAIETYALTTGQVQSLRLRIEAPRDFEGVRFSVELPDHVSLVGQPGIRAMTWEGSLRKGPNVLELPLLAQAGAAGRMATRVSWGTFERHLEASLVSVPPTPGVASHKRDAEA</sequence>